<dbReference type="GO" id="GO:0005737">
    <property type="term" value="C:cytoplasm"/>
    <property type="evidence" value="ECO:0007669"/>
    <property type="project" value="UniProtKB-SubCell"/>
</dbReference>
<gene>
    <name evidence="7" type="primary">uvrC</name>
    <name evidence="12" type="ORF">RHHCN13_04390</name>
</gene>
<dbReference type="InterPro" id="IPR004791">
    <property type="entry name" value="UvrC"/>
</dbReference>
<keyword evidence="6 7" id="KW-0742">SOS response</keyword>
<dbReference type="Pfam" id="PF01541">
    <property type="entry name" value="GIY-YIG"/>
    <property type="match status" value="1"/>
</dbReference>
<sequence>MTLEITGTELIKSKLIDAPERSGVYRMFDVNKQVIYVGKAKNLKKRLTNYIKSNLDNKTLRMIANTCFLEYSITNSEVEALLLEAQLIKKFQPKFNILLKDYKSFPFIKLRLDHDFPQLLKYRGKTLSDGKFFGPFASSAEVNTTLTELQKIFKLRSCTDNYFNSRTRPCLQYEIKRCYAPCVGKINKEDYRDLVTQVKDFLQGRTKELQENLSRKMEELSSQMRFEEAAEIRDRIKALSYVQLKAGVSDVVKDADIIAIVDKNGHYCVEVFLYREGQACGNIPYFLTSTENSTKEEVLEYFLLQFYQKQHVPAAIIINHEINDKENVIEAIKKINNILQLNITVPNKGGKAKLVQNAETNALFSLEQYLKKFAKNQEIMFEIKELFGLSEIPERIEIYDNSHIQGKFAVGVMVVASKVGFDKKEYRVFNVHAPSLVCHSHESGDPKRLMDSYFRWNGIKNCRGDIKGDDYEMLRQVLTRRLTRLRQEPHKLPSLMIIDGGKGHLGVVKEVMDKFEMNIPFVCMSKGVDRNAGFEQFHVIGKEVFTLDKNLPVMKYLQILRDEAHNFAIKNHRLGRSRAIKISSLDDIEGIGETRKKALLHYFGSYKAVCDATIDELAKVNGINKLLAEIIFNALHRKN</sequence>
<dbReference type="EMBL" id="AP019863">
    <property type="protein sequence ID" value="BBM92810.1"/>
    <property type="molecule type" value="Genomic_DNA"/>
</dbReference>
<keyword evidence="5 7" id="KW-0234">DNA repair</keyword>
<dbReference type="InterPro" id="IPR010994">
    <property type="entry name" value="RuvA_2-like"/>
</dbReference>
<dbReference type="Gene3D" id="3.40.1440.10">
    <property type="entry name" value="GIY-YIG endonuclease"/>
    <property type="match status" value="1"/>
</dbReference>
<evidence type="ECO:0000259" key="9">
    <source>
        <dbReference type="PROSITE" id="PS50151"/>
    </source>
</evidence>
<dbReference type="PANTHER" id="PTHR30562">
    <property type="entry name" value="UVRC/OXIDOREDUCTASE"/>
    <property type="match status" value="1"/>
</dbReference>
<keyword evidence="1 7" id="KW-0963">Cytoplasm</keyword>
<dbReference type="InterPro" id="IPR001943">
    <property type="entry name" value="UVR_dom"/>
</dbReference>
<dbReference type="Pfam" id="PF02151">
    <property type="entry name" value="UVR"/>
    <property type="match status" value="1"/>
</dbReference>
<evidence type="ECO:0000259" key="10">
    <source>
        <dbReference type="PROSITE" id="PS50164"/>
    </source>
</evidence>
<dbReference type="InterPro" id="IPR050066">
    <property type="entry name" value="UvrABC_protein_C"/>
</dbReference>
<evidence type="ECO:0000313" key="12">
    <source>
        <dbReference type="EMBL" id="BBM92810.1"/>
    </source>
</evidence>
<evidence type="ECO:0000256" key="4">
    <source>
        <dbReference type="ARBA" id="ARBA00022881"/>
    </source>
</evidence>
<dbReference type="InterPro" id="IPR035901">
    <property type="entry name" value="GIY-YIG_endonuc_sf"/>
</dbReference>
<keyword evidence="8" id="KW-0175">Coiled coil</keyword>
<evidence type="ECO:0000256" key="5">
    <source>
        <dbReference type="ARBA" id="ARBA00023204"/>
    </source>
</evidence>
<dbReference type="Proteomes" id="UP000422519">
    <property type="component" value="Chromosome"/>
</dbReference>
<dbReference type="PROSITE" id="PS50151">
    <property type="entry name" value="UVR"/>
    <property type="match status" value="1"/>
</dbReference>
<dbReference type="PROSITE" id="PS50164">
    <property type="entry name" value="GIY_YIG"/>
    <property type="match status" value="1"/>
</dbReference>
<evidence type="ECO:0000256" key="1">
    <source>
        <dbReference type="ARBA" id="ARBA00022490"/>
    </source>
</evidence>
<dbReference type="InterPro" id="IPR001162">
    <property type="entry name" value="UvrC_RNase_H_dom"/>
</dbReference>
<dbReference type="NCBIfam" id="TIGR00194">
    <property type="entry name" value="uvrC"/>
    <property type="match status" value="1"/>
</dbReference>
<dbReference type="InterPro" id="IPR047296">
    <property type="entry name" value="GIY-YIG_UvrC_Cho"/>
</dbReference>
<dbReference type="SUPFAM" id="SSF47781">
    <property type="entry name" value="RuvA domain 2-like"/>
    <property type="match status" value="1"/>
</dbReference>
<dbReference type="HAMAP" id="MF_00203">
    <property type="entry name" value="UvrC"/>
    <property type="match status" value="1"/>
</dbReference>
<dbReference type="PANTHER" id="PTHR30562:SF1">
    <property type="entry name" value="UVRABC SYSTEM PROTEIN C"/>
    <property type="match status" value="1"/>
</dbReference>
<dbReference type="Gene3D" id="1.10.150.20">
    <property type="entry name" value="5' to 3' exonuclease, C-terminal subdomain"/>
    <property type="match status" value="1"/>
</dbReference>
<dbReference type="Gene3D" id="4.10.860.10">
    <property type="entry name" value="UVR domain"/>
    <property type="match status" value="1"/>
</dbReference>
<evidence type="ECO:0000256" key="6">
    <source>
        <dbReference type="ARBA" id="ARBA00023236"/>
    </source>
</evidence>
<feature type="domain" description="UVR" evidence="9">
    <location>
        <begin position="207"/>
        <end position="242"/>
    </location>
</feature>
<comment type="subunit">
    <text evidence="7">Interacts with UvrB in an incision complex.</text>
</comment>
<dbReference type="Pfam" id="PF08459">
    <property type="entry name" value="UvrC_RNaseH_dom"/>
    <property type="match status" value="1"/>
</dbReference>
<dbReference type="GO" id="GO:0009380">
    <property type="term" value="C:excinuclease repair complex"/>
    <property type="evidence" value="ECO:0007669"/>
    <property type="project" value="InterPro"/>
</dbReference>
<keyword evidence="2 7" id="KW-0227">DNA damage</keyword>
<dbReference type="RefSeq" id="WP_014014503.1">
    <property type="nucleotide sequence ID" value="NZ_AP019862.1"/>
</dbReference>
<evidence type="ECO:0000256" key="2">
    <source>
        <dbReference type="ARBA" id="ARBA00022763"/>
    </source>
</evidence>
<evidence type="ECO:0000313" key="13">
    <source>
        <dbReference type="Proteomes" id="UP000422519"/>
    </source>
</evidence>
<dbReference type="SUPFAM" id="SSF46600">
    <property type="entry name" value="C-terminal UvrC-binding domain of UvrB"/>
    <property type="match status" value="1"/>
</dbReference>
<feature type="domain" description="UvrC family homology region profile" evidence="11">
    <location>
        <begin position="257"/>
        <end position="512"/>
    </location>
</feature>
<dbReference type="SUPFAM" id="SSF82771">
    <property type="entry name" value="GIY-YIG endonuclease"/>
    <property type="match status" value="1"/>
</dbReference>
<evidence type="ECO:0000256" key="7">
    <source>
        <dbReference type="HAMAP-Rule" id="MF_00203"/>
    </source>
</evidence>
<dbReference type="AlphaFoldDB" id="A0AAD1GIR7"/>
<dbReference type="InterPro" id="IPR000305">
    <property type="entry name" value="GIY-YIG_endonuc"/>
</dbReference>
<feature type="domain" description="GIY-YIG" evidence="10">
    <location>
        <begin position="20"/>
        <end position="97"/>
    </location>
</feature>
<dbReference type="GO" id="GO:0006289">
    <property type="term" value="P:nucleotide-excision repair"/>
    <property type="evidence" value="ECO:0007669"/>
    <property type="project" value="UniProtKB-UniRule"/>
</dbReference>
<organism evidence="12 13">
    <name type="scientific">Rickettsia conorii subsp. heilongjiangensis</name>
    <dbReference type="NCBI Taxonomy" id="226665"/>
    <lineage>
        <taxon>Bacteria</taxon>
        <taxon>Pseudomonadati</taxon>
        <taxon>Pseudomonadota</taxon>
        <taxon>Alphaproteobacteria</taxon>
        <taxon>Rickettsiales</taxon>
        <taxon>Rickettsiaceae</taxon>
        <taxon>Rickettsieae</taxon>
        <taxon>Rickettsia</taxon>
        <taxon>spotted fever group</taxon>
    </lineage>
</organism>
<dbReference type="Gene3D" id="3.30.420.340">
    <property type="entry name" value="UvrC, RNAse H endonuclease domain"/>
    <property type="match status" value="1"/>
</dbReference>
<reference evidence="12" key="1">
    <citation type="journal article" date="2019" name="Front. Microbiol.">
        <title>Genomic features of Rickettsia heilongjiangensis revealed by intraspecies comparison and detailed comparison with Rickettsia japonica.</title>
        <authorList>
            <person name="Kasama K."/>
            <person name="Fujita H."/>
            <person name="Yamamoto S."/>
            <person name="Ooka T."/>
            <person name="Gotoh Y."/>
            <person name="Ogura Y."/>
            <person name="Ando S."/>
            <person name="Hayashi T."/>
        </authorList>
    </citation>
    <scope>NUCLEOTIDE SEQUENCE</scope>
    <source>
        <strain evidence="12">HCN-13</strain>
    </source>
</reference>
<dbReference type="GO" id="GO:0003677">
    <property type="term" value="F:DNA binding"/>
    <property type="evidence" value="ECO:0007669"/>
    <property type="project" value="UniProtKB-UniRule"/>
</dbReference>
<dbReference type="Pfam" id="PF22920">
    <property type="entry name" value="UvrC_RNaseH"/>
    <property type="match status" value="1"/>
</dbReference>
<dbReference type="SMART" id="SM00465">
    <property type="entry name" value="GIYc"/>
    <property type="match status" value="1"/>
</dbReference>
<comment type="function">
    <text evidence="7">The UvrABC repair system catalyzes the recognition and processing of DNA lesions. UvrC both incises the 5' and 3' sides of the lesion. The N-terminal half is responsible for the 3' incision and the C-terminal half is responsible for the 5' incision.</text>
</comment>
<evidence type="ECO:0000256" key="8">
    <source>
        <dbReference type="SAM" id="Coils"/>
    </source>
</evidence>
<proteinExistence type="inferred from homology"/>
<accession>A0AAD1GIR7</accession>
<comment type="similarity">
    <text evidence="7">Belongs to the UvrC family.</text>
</comment>
<name>A0AAD1GIR7_RICCR</name>
<evidence type="ECO:0000256" key="3">
    <source>
        <dbReference type="ARBA" id="ARBA00022769"/>
    </source>
</evidence>
<feature type="coiled-coil region" evidence="8">
    <location>
        <begin position="199"/>
        <end position="230"/>
    </location>
</feature>
<dbReference type="InterPro" id="IPR036876">
    <property type="entry name" value="UVR_dom_sf"/>
</dbReference>
<keyword evidence="3 7" id="KW-0228">DNA excision</keyword>
<evidence type="ECO:0000259" key="11">
    <source>
        <dbReference type="PROSITE" id="PS50165"/>
    </source>
</evidence>
<dbReference type="InterPro" id="IPR038476">
    <property type="entry name" value="UvrC_RNase_H_dom_sf"/>
</dbReference>
<keyword evidence="4 7" id="KW-0267">Excision nuclease</keyword>
<comment type="subcellular location">
    <subcellularLocation>
        <location evidence="7">Cytoplasm</location>
    </subcellularLocation>
</comment>
<dbReference type="FunFam" id="3.40.1440.10:FF:000001">
    <property type="entry name" value="UvrABC system protein C"/>
    <property type="match status" value="1"/>
</dbReference>
<dbReference type="Pfam" id="PF14520">
    <property type="entry name" value="HHH_5"/>
    <property type="match status" value="1"/>
</dbReference>
<dbReference type="PROSITE" id="PS50165">
    <property type="entry name" value="UVRC"/>
    <property type="match status" value="1"/>
</dbReference>
<dbReference type="GO" id="GO:0009432">
    <property type="term" value="P:SOS response"/>
    <property type="evidence" value="ECO:0007669"/>
    <property type="project" value="UniProtKB-UniRule"/>
</dbReference>
<dbReference type="GO" id="GO:0009381">
    <property type="term" value="F:excinuclease ABC activity"/>
    <property type="evidence" value="ECO:0007669"/>
    <property type="project" value="UniProtKB-UniRule"/>
</dbReference>
<dbReference type="CDD" id="cd10434">
    <property type="entry name" value="GIY-YIG_UvrC_Cho"/>
    <property type="match status" value="1"/>
</dbReference>
<protein>
    <recommendedName>
        <fullName evidence="7">UvrABC system protein C</fullName>
        <shortName evidence="7">Protein UvrC</shortName>
    </recommendedName>
    <alternativeName>
        <fullName evidence="7">Excinuclease ABC subunit C</fullName>
    </alternativeName>
</protein>